<keyword evidence="2" id="KW-1185">Reference proteome</keyword>
<reference evidence="2" key="1">
    <citation type="submission" date="2016-10" db="EMBL/GenBank/DDBJ databases">
        <authorList>
            <person name="Varghese N."/>
            <person name="Submissions S."/>
        </authorList>
    </citation>
    <scope>NUCLEOTIDE SEQUENCE [LARGE SCALE GENOMIC DNA]</scope>
    <source>
        <strain evidence="2">LMG 26031</strain>
    </source>
</reference>
<proteinExistence type="predicted"/>
<dbReference type="Proteomes" id="UP000198866">
    <property type="component" value="Unassembled WGS sequence"/>
</dbReference>
<protein>
    <submittedName>
        <fullName evidence="1">Uncharacterized protein</fullName>
    </submittedName>
</protein>
<evidence type="ECO:0000313" key="2">
    <source>
        <dbReference type="Proteomes" id="UP000198866"/>
    </source>
</evidence>
<accession>A0A1H6QPT8</accession>
<sequence>MCMNPVTAWLLLLSTICLGFSKTYMDLAEQIEGDE</sequence>
<evidence type="ECO:0000313" key="1">
    <source>
        <dbReference type="EMBL" id="SEI42247.1"/>
    </source>
</evidence>
<organism evidence="1 2">
    <name type="scientific">Paraburkholderia diazotrophica</name>
    <dbReference type="NCBI Taxonomy" id="667676"/>
    <lineage>
        <taxon>Bacteria</taxon>
        <taxon>Pseudomonadati</taxon>
        <taxon>Pseudomonadota</taxon>
        <taxon>Betaproteobacteria</taxon>
        <taxon>Burkholderiales</taxon>
        <taxon>Burkholderiaceae</taxon>
        <taxon>Paraburkholderia</taxon>
    </lineage>
</organism>
<gene>
    <name evidence="1" type="ORF">SAMN05192539_1001303</name>
</gene>
<dbReference type="AlphaFoldDB" id="A0A1H6QPT8"/>
<name>A0A1H6QPT8_9BURK</name>
<dbReference type="STRING" id="667676.SAMN05192539_1001303"/>
<dbReference type="EMBL" id="FNYE01000001">
    <property type="protein sequence ID" value="SEI42247.1"/>
    <property type="molecule type" value="Genomic_DNA"/>
</dbReference>